<dbReference type="Proteomes" id="UP000595140">
    <property type="component" value="Unassembled WGS sequence"/>
</dbReference>
<comment type="subcellular location">
    <subcellularLocation>
        <location evidence="1">Nucleus</location>
    </subcellularLocation>
</comment>
<name>A0A484KVJ8_9ASTE</name>
<evidence type="ECO:0000256" key="3">
    <source>
        <dbReference type="SAM" id="MobiDB-lite"/>
    </source>
</evidence>
<evidence type="ECO:0000256" key="2">
    <source>
        <dbReference type="ARBA" id="ARBA00023242"/>
    </source>
</evidence>
<evidence type="ECO:0000313" key="6">
    <source>
        <dbReference type="EMBL" id="VFQ67249.1"/>
    </source>
</evidence>
<dbReference type="PANTHER" id="PTHR47122">
    <property type="entry name" value="MYB-LIKE DNA-BINDING DOMAIN CONTAINING PROTEIN, EXPRESSED"/>
    <property type="match status" value="1"/>
</dbReference>
<protein>
    <submittedName>
        <fullName evidence="6">Uncharacterized protein</fullName>
    </submittedName>
</protein>
<dbReference type="OrthoDB" id="608866at2759"/>
<dbReference type="GO" id="GO:0000976">
    <property type="term" value="F:transcription cis-regulatory region binding"/>
    <property type="evidence" value="ECO:0007669"/>
    <property type="project" value="UniProtKB-ARBA"/>
</dbReference>
<dbReference type="InterPro" id="IPR001005">
    <property type="entry name" value="SANT/Myb"/>
</dbReference>
<dbReference type="PROSITE" id="PS50090">
    <property type="entry name" value="MYB_LIKE"/>
    <property type="match status" value="1"/>
</dbReference>
<sequence length="479" mass="54841">MSDSFREMSQMEFLFQESGYNVNPLLEYAEAHIEEEDSTLIQEKMWDNFRERSQTGFLYEASGYNLNQLEKNAEVYMEDSPLFAEVGPVFSEMEDEIMWLQILLEEPKRNIVDAILDISTLYANQYLHDSAYCYADDEVLRSSFTEDHKTVEQYMDGPSEENCDFVACEDSLLGKQIGMMLDETGQNLDTVFNQEMFGGDTQFDDCYVGFDGRNCGGCGEALRLSMPANVVNKGVEVSPTTEDLLRASSTPFSSVFNFKRKQRVKRAKMKRKVSSCESFQNLCFLLGKNSECDPREEGPRVPFLAGDEDFQGYNRISLPPTKDMAIKNKRHASEDDSPVELEEDDDETYHLDESDGTHASEPEQKRTKRVNVKPRTHKFWTLTEVITLVDGVSTYGVGRWTDIKRSFFTMSPHRSPADLKDKWRNLLNASRGTSGKKKQVSAERGMRAAIPQQVLRRVRALAALHPYPRRKYAKRSLLN</sequence>
<feature type="domain" description="HTH myb-type" evidence="5">
    <location>
        <begin position="380"/>
        <end position="431"/>
    </location>
</feature>
<dbReference type="GO" id="GO:0005634">
    <property type="term" value="C:nucleus"/>
    <property type="evidence" value="ECO:0007669"/>
    <property type="project" value="UniProtKB-SubCell"/>
</dbReference>
<accession>A0A484KVJ8</accession>
<feature type="compositionally biased region" description="Basic and acidic residues" evidence="3">
    <location>
        <begin position="348"/>
        <end position="365"/>
    </location>
</feature>
<feature type="compositionally biased region" description="Acidic residues" evidence="3">
    <location>
        <begin position="335"/>
        <end position="347"/>
    </location>
</feature>
<dbReference type="PANTHER" id="PTHR47122:SF8">
    <property type="entry name" value="MYB-LIKE DOMAIN-CONTAINING PROTEIN"/>
    <property type="match status" value="1"/>
</dbReference>
<proteinExistence type="predicted"/>
<keyword evidence="2" id="KW-0539">Nucleus</keyword>
<evidence type="ECO:0000259" key="5">
    <source>
        <dbReference type="PROSITE" id="PS51294"/>
    </source>
</evidence>
<keyword evidence="7" id="KW-1185">Reference proteome</keyword>
<feature type="region of interest" description="Disordered" evidence="3">
    <location>
        <begin position="317"/>
        <end position="370"/>
    </location>
</feature>
<dbReference type="CDD" id="cd11660">
    <property type="entry name" value="SANT_TRF"/>
    <property type="match status" value="1"/>
</dbReference>
<dbReference type="Pfam" id="PF00249">
    <property type="entry name" value="Myb_DNA-binding"/>
    <property type="match status" value="1"/>
</dbReference>
<feature type="domain" description="Myb-like" evidence="4">
    <location>
        <begin position="380"/>
        <end position="427"/>
    </location>
</feature>
<dbReference type="SMART" id="SM00717">
    <property type="entry name" value="SANT"/>
    <property type="match status" value="1"/>
</dbReference>
<dbReference type="InterPro" id="IPR017930">
    <property type="entry name" value="Myb_dom"/>
</dbReference>
<reference evidence="6 7" key="1">
    <citation type="submission" date="2018-04" db="EMBL/GenBank/DDBJ databases">
        <authorList>
            <person name="Vogel A."/>
        </authorList>
    </citation>
    <scope>NUCLEOTIDE SEQUENCE [LARGE SCALE GENOMIC DNA]</scope>
</reference>
<evidence type="ECO:0000313" key="7">
    <source>
        <dbReference type="Proteomes" id="UP000595140"/>
    </source>
</evidence>
<dbReference type="InterPro" id="IPR009057">
    <property type="entry name" value="Homeodomain-like_sf"/>
</dbReference>
<evidence type="ECO:0000256" key="1">
    <source>
        <dbReference type="ARBA" id="ARBA00004123"/>
    </source>
</evidence>
<dbReference type="SUPFAM" id="SSF46689">
    <property type="entry name" value="Homeodomain-like"/>
    <property type="match status" value="1"/>
</dbReference>
<evidence type="ECO:0000259" key="4">
    <source>
        <dbReference type="PROSITE" id="PS50090"/>
    </source>
</evidence>
<dbReference type="PROSITE" id="PS51294">
    <property type="entry name" value="HTH_MYB"/>
    <property type="match status" value="1"/>
</dbReference>
<dbReference type="Gene3D" id="1.10.246.220">
    <property type="match status" value="1"/>
</dbReference>
<organism evidence="6 7">
    <name type="scientific">Cuscuta campestris</name>
    <dbReference type="NCBI Taxonomy" id="132261"/>
    <lineage>
        <taxon>Eukaryota</taxon>
        <taxon>Viridiplantae</taxon>
        <taxon>Streptophyta</taxon>
        <taxon>Embryophyta</taxon>
        <taxon>Tracheophyta</taxon>
        <taxon>Spermatophyta</taxon>
        <taxon>Magnoliopsida</taxon>
        <taxon>eudicotyledons</taxon>
        <taxon>Gunneridae</taxon>
        <taxon>Pentapetalae</taxon>
        <taxon>asterids</taxon>
        <taxon>lamiids</taxon>
        <taxon>Solanales</taxon>
        <taxon>Convolvulaceae</taxon>
        <taxon>Cuscuteae</taxon>
        <taxon>Cuscuta</taxon>
        <taxon>Cuscuta subgen. Grammica</taxon>
        <taxon>Cuscuta sect. Cleistogrammica</taxon>
    </lineage>
</organism>
<dbReference type="GO" id="GO:0010597">
    <property type="term" value="P:green leaf volatile biosynthetic process"/>
    <property type="evidence" value="ECO:0007669"/>
    <property type="project" value="UniProtKB-ARBA"/>
</dbReference>
<dbReference type="EMBL" id="OOIL02000581">
    <property type="protein sequence ID" value="VFQ67249.1"/>
    <property type="molecule type" value="Genomic_DNA"/>
</dbReference>
<gene>
    <name evidence="6" type="ORF">CCAM_LOCUS9025</name>
</gene>
<dbReference type="AlphaFoldDB" id="A0A484KVJ8"/>